<protein>
    <submittedName>
        <fullName evidence="1">Uncharacterized protein</fullName>
    </submittedName>
</protein>
<sequence>MESVTPTLEQSQALQIAFDILNYSLFDNTLPNCLITLSARGKSSGYFTPKRWNKAEADSHEIALNADLLGQQQLIFEVLARQMVSLWQHQYGSPMRPDYCNTEWATKMEEIGLIPSDTGQPGGKKTGFRVQHYVDPTGRFKQLIMNIPDDAFPWKTIVTGIRKAAKKTRIKYVCRRCDINVQGKPGLKIMCHTHNCNSWLIPEGSSVEVKSPLSELAF</sequence>
<organism evidence="1 2">
    <name type="scientific">Aetokthonos hydrillicola Thurmond2011</name>
    <dbReference type="NCBI Taxonomy" id="2712845"/>
    <lineage>
        <taxon>Bacteria</taxon>
        <taxon>Bacillati</taxon>
        <taxon>Cyanobacteriota</taxon>
        <taxon>Cyanophyceae</taxon>
        <taxon>Nostocales</taxon>
        <taxon>Hapalosiphonaceae</taxon>
        <taxon>Aetokthonos</taxon>
    </lineage>
</organism>
<proteinExistence type="predicted"/>
<dbReference type="Proteomes" id="UP000667802">
    <property type="component" value="Unassembled WGS sequence"/>
</dbReference>
<gene>
    <name evidence="1" type="ORF">G7B40_031550</name>
</gene>
<dbReference type="RefSeq" id="WP_208353229.1">
    <property type="nucleotide sequence ID" value="NZ_JAALHA020000021.1"/>
</dbReference>
<comment type="caution">
    <text evidence="1">The sequence shown here is derived from an EMBL/GenBank/DDBJ whole genome shotgun (WGS) entry which is preliminary data.</text>
</comment>
<reference evidence="2" key="1">
    <citation type="journal article" date="2021" name="Science">
        <title>Hunting the eagle killer: A cyanobacterial neurotoxin causes vacuolar myelinopathy.</title>
        <authorList>
            <person name="Breinlinger S."/>
            <person name="Phillips T.J."/>
            <person name="Haram B.N."/>
            <person name="Mares J."/>
            <person name="Martinez Yerena J.A."/>
            <person name="Hrouzek P."/>
            <person name="Sobotka R."/>
            <person name="Henderson W.M."/>
            <person name="Schmieder P."/>
            <person name="Williams S.M."/>
            <person name="Lauderdale J.D."/>
            <person name="Wilde H.D."/>
            <person name="Gerrin W."/>
            <person name="Kust A."/>
            <person name="Washington J.W."/>
            <person name="Wagner C."/>
            <person name="Geier B."/>
            <person name="Liebeke M."/>
            <person name="Enke H."/>
            <person name="Niedermeyer T.H.J."/>
            <person name="Wilde S.B."/>
        </authorList>
    </citation>
    <scope>NUCLEOTIDE SEQUENCE [LARGE SCALE GENOMIC DNA]</scope>
    <source>
        <strain evidence="2">Thurmond2011</strain>
    </source>
</reference>
<dbReference type="EMBL" id="JAALHA020000021">
    <property type="protein sequence ID" value="MDR9899062.1"/>
    <property type="molecule type" value="Genomic_DNA"/>
</dbReference>
<dbReference type="AlphaFoldDB" id="A0AAP5ICD3"/>
<evidence type="ECO:0000313" key="2">
    <source>
        <dbReference type="Proteomes" id="UP000667802"/>
    </source>
</evidence>
<keyword evidence="2" id="KW-1185">Reference proteome</keyword>
<name>A0AAP5ICD3_9CYAN</name>
<evidence type="ECO:0000313" key="1">
    <source>
        <dbReference type="EMBL" id="MDR9899062.1"/>
    </source>
</evidence>
<accession>A0AAP5ICD3</accession>